<proteinExistence type="predicted"/>
<evidence type="ECO:0000313" key="1">
    <source>
        <dbReference type="EMBL" id="GMF41524.1"/>
    </source>
</evidence>
<dbReference type="Proteomes" id="UP001165121">
    <property type="component" value="Unassembled WGS sequence"/>
</dbReference>
<comment type="caution">
    <text evidence="1">The sequence shown here is derived from an EMBL/GenBank/DDBJ whole genome shotgun (WGS) entry which is preliminary data.</text>
</comment>
<reference evidence="1" key="1">
    <citation type="submission" date="2023-04" db="EMBL/GenBank/DDBJ databases">
        <title>Phytophthora fragariaefolia NBRC 109709.</title>
        <authorList>
            <person name="Ichikawa N."/>
            <person name="Sato H."/>
            <person name="Tonouchi N."/>
        </authorList>
    </citation>
    <scope>NUCLEOTIDE SEQUENCE</scope>
    <source>
        <strain evidence="1">NBRC 109709</strain>
    </source>
</reference>
<name>A0A9W6XMM8_9STRA</name>
<dbReference type="AlphaFoldDB" id="A0A9W6XMM8"/>
<sequence>MFQDKNIRVKLGENQIMEAELEILSLKVQTLHRDRPGDTCETIEEGGPVIASGIRRSVAAKGLSAKRPDSCRDATLETDVKPAVEPDREMEYRETPNAVNGQREDAYTGKGSVVQSGAELLRRDSASGEAFRSSRTKGEDTFVEKMFTANATFDNGSTTRRAVMAVLTSTRVALCSPPNDRLPPRSSLEKQL</sequence>
<evidence type="ECO:0000313" key="2">
    <source>
        <dbReference type="Proteomes" id="UP001165121"/>
    </source>
</evidence>
<accession>A0A9W6XMM8</accession>
<organism evidence="1 2">
    <name type="scientific">Phytophthora fragariaefolia</name>
    <dbReference type="NCBI Taxonomy" id="1490495"/>
    <lineage>
        <taxon>Eukaryota</taxon>
        <taxon>Sar</taxon>
        <taxon>Stramenopiles</taxon>
        <taxon>Oomycota</taxon>
        <taxon>Peronosporomycetes</taxon>
        <taxon>Peronosporales</taxon>
        <taxon>Peronosporaceae</taxon>
        <taxon>Phytophthora</taxon>
    </lineage>
</organism>
<gene>
    <name evidence="1" type="ORF">Pfra01_001319900</name>
</gene>
<keyword evidence="2" id="KW-1185">Reference proteome</keyword>
<protein>
    <submittedName>
        <fullName evidence="1">Unnamed protein product</fullName>
    </submittedName>
</protein>
<dbReference type="EMBL" id="BSXT01001344">
    <property type="protein sequence ID" value="GMF41524.1"/>
    <property type="molecule type" value="Genomic_DNA"/>
</dbReference>